<name>A0AAU8DM49_9ACTN</name>
<gene>
    <name evidence="2" type="ORF">ABLG96_18910</name>
</gene>
<sequence length="260" mass="28355">MVEQRTGDNRAVLIRWLTAFLDTPRDDPADDRVAEFWCAVTGGTLSPWRGERFVTVIPADGDATLRLQRTDGGVPGAHLDLHVDDPAVTVSTLTGSGATVLQNRFDDVTVLRSPAGIVFCVVAADGAGTRPTPLVVDGVSSTLDQLCLDIPHEHYDAEVRWWEMATGWDLSNGSLPGFRVLERPAQVALRMLLQRIEEGPAGIHLDFSSSDRPVTVEQHVRLGATRVRDGAVWTVLADPAARLYCITDRDPATGRRPSRD</sequence>
<dbReference type="RefSeq" id="WP_353648863.1">
    <property type="nucleotide sequence ID" value="NZ_CP159218.1"/>
</dbReference>
<accession>A0AAU8DM49</accession>
<dbReference type="PANTHER" id="PTHR35908:SF1">
    <property type="entry name" value="CONSERVED PROTEIN"/>
    <property type="match status" value="1"/>
</dbReference>
<dbReference type="PANTHER" id="PTHR35908">
    <property type="entry name" value="HYPOTHETICAL FUSION PROTEIN"/>
    <property type="match status" value="1"/>
</dbReference>
<dbReference type="InterPro" id="IPR041581">
    <property type="entry name" value="Glyoxalase_6"/>
</dbReference>
<dbReference type="SUPFAM" id="SSF54593">
    <property type="entry name" value="Glyoxalase/Bleomycin resistance protein/Dihydroxybiphenyl dioxygenase"/>
    <property type="match status" value="1"/>
</dbReference>
<dbReference type="EMBL" id="CP159218">
    <property type="protein sequence ID" value="XCG63248.1"/>
    <property type="molecule type" value="Genomic_DNA"/>
</dbReference>
<evidence type="ECO:0000259" key="1">
    <source>
        <dbReference type="Pfam" id="PF18029"/>
    </source>
</evidence>
<organism evidence="2">
    <name type="scientific">Nakamurella sp. A5-74</name>
    <dbReference type="NCBI Taxonomy" id="3158264"/>
    <lineage>
        <taxon>Bacteria</taxon>
        <taxon>Bacillati</taxon>
        <taxon>Actinomycetota</taxon>
        <taxon>Actinomycetes</taxon>
        <taxon>Nakamurellales</taxon>
        <taxon>Nakamurellaceae</taxon>
        <taxon>Nakamurella</taxon>
    </lineage>
</organism>
<proteinExistence type="predicted"/>
<dbReference type="InterPro" id="IPR029068">
    <property type="entry name" value="Glyas_Bleomycin-R_OHBP_Dase"/>
</dbReference>
<dbReference type="Gene3D" id="3.10.180.10">
    <property type="entry name" value="2,3-Dihydroxybiphenyl 1,2-Dioxygenase, domain 1"/>
    <property type="match status" value="2"/>
</dbReference>
<feature type="domain" description="Glyoxalase-like" evidence="1">
    <location>
        <begin position="146"/>
        <end position="247"/>
    </location>
</feature>
<feature type="domain" description="Glyoxalase-like" evidence="1">
    <location>
        <begin position="30"/>
        <end position="122"/>
    </location>
</feature>
<dbReference type="Pfam" id="PF18029">
    <property type="entry name" value="Glyoxalase_6"/>
    <property type="match status" value="2"/>
</dbReference>
<protein>
    <submittedName>
        <fullName evidence="2">VOC family protein</fullName>
    </submittedName>
</protein>
<evidence type="ECO:0000313" key="2">
    <source>
        <dbReference type="EMBL" id="XCG63248.1"/>
    </source>
</evidence>
<dbReference type="AlphaFoldDB" id="A0AAU8DM49"/>
<reference evidence="2" key="1">
    <citation type="submission" date="2024-05" db="EMBL/GenBank/DDBJ databases">
        <authorList>
            <person name="Cai S.Y."/>
            <person name="Jin L.M."/>
            <person name="Li H.R."/>
        </authorList>
    </citation>
    <scope>NUCLEOTIDE SEQUENCE</scope>
    <source>
        <strain evidence="2">A5-74</strain>
    </source>
</reference>